<dbReference type="Pfam" id="PF00176">
    <property type="entry name" value="SNF2-rel_dom"/>
    <property type="match status" value="1"/>
</dbReference>
<dbReference type="GO" id="GO:0015616">
    <property type="term" value="F:DNA translocase activity"/>
    <property type="evidence" value="ECO:0007669"/>
    <property type="project" value="TreeGrafter"/>
</dbReference>
<dbReference type="Gene3D" id="3.40.50.300">
    <property type="entry name" value="P-loop containing nucleotide triphosphate hydrolases"/>
    <property type="match status" value="1"/>
</dbReference>
<feature type="compositionally biased region" description="Basic and acidic residues" evidence="2">
    <location>
        <begin position="1"/>
        <end position="10"/>
    </location>
</feature>
<dbReference type="InterPro" id="IPR038718">
    <property type="entry name" value="SNF2-like_sf"/>
</dbReference>
<organism evidence="5 6">
    <name type="scientific">Ostreobium quekettii</name>
    <dbReference type="NCBI Taxonomy" id="121088"/>
    <lineage>
        <taxon>Eukaryota</taxon>
        <taxon>Viridiplantae</taxon>
        <taxon>Chlorophyta</taxon>
        <taxon>core chlorophytes</taxon>
        <taxon>Ulvophyceae</taxon>
        <taxon>TCBD clade</taxon>
        <taxon>Bryopsidales</taxon>
        <taxon>Ostreobineae</taxon>
        <taxon>Ostreobiaceae</taxon>
        <taxon>Ostreobium</taxon>
    </lineage>
</organism>
<dbReference type="SUPFAM" id="SSF52540">
    <property type="entry name" value="P-loop containing nucleoside triphosphate hydrolases"/>
    <property type="match status" value="2"/>
</dbReference>
<dbReference type="Proteomes" id="UP000708148">
    <property type="component" value="Unassembled WGS sequence"/>
</dbReference>
<dbReference type="CDD" id="cd18793">
    <property type="entry name" value="SF2_C_SNF"/>
    <property type="match status" value="1"/>
</dbReference>
<feature type="domain" description="Helicase ATP-binding" evidence="3">
    <location>
        <begin position="63"/>
        <end position="235"/>
    </location>
</feature>
<dbReference type="PANTHER" id="PTHR45629">
    <property type="entry name" value="SNF2/RAD54 FAMILY MEMBER"/>
    <property type="match status" value="1"/>
</dbReference>
<accession>A0A8S1IWE3</accession>
<evidence type="ECO:0000256" key="2">
    <source>
        <dbReference type="SAM" id="MobiDB-lite"/>
    </source>
</evidence>
<dbReference type="InterPro" id="IPR001650">
    <property type="entry name" value="Helicase_C-like"/>
</dbReference>
<dbReference type="PROSITE" id="PS51192">
    <property type="entry name" value="HELICASE_ATP_BIND_1"/>
    <property type="match status" value="1"/>
</dbReference>
<name>A0A8S1IWE3_9CHLO</name>
<dbReference type="GO" id="GO:0005524">
    <property type="term" value="F:ATP binding"/>
    <property type="evidence" value="ECO:0007669"/>
    <property type="project" value="InterPro"/>
</dbReference>
<proteinExistence type="predicted"/>
<dbReference type="SMART" id="SM00490">
    <property type="entry name" value="HELICc"/>
    <property type="match status" value="1"/>
</dbReference>
<feature type="compositionally biased region" description="Acidic residues" evidence="2">
    <location>
        <begin position="393"/>
        <end position="412"/>
    </location>
</feature>
<dbReference type="InterPro" id="IPR014001">
    <property type="entry name" value="Helicase_ATP-bd"/>
</dbReference>
<dbReference type="Pfam" id="PF00271">
    <property type="entry name" value="Helicase_C"/>
    <property type="match status" value="1"/>
</dbReference>
<dbReference type="InterPro" id="IPR049730">
    <property type="entry name" value="SNF2/RAD54-like_C"/>
</dbReference>
<evidence type="ECO:0000259" key="3">
    <source>
        <dbReference type="PROSITE" id="PS51192"/>
    </source>
</evidence>
<evidence type="ECO:0000256" key="1">
    <source>
        <dbReference type="ARBA" id="ARBA00022801"/>
    </source>
</evidence>
<gene>
    <name evidence="5" type="ORF">OSTQU699_LOCUS3692</name>
</gene>
<feature type="domain" description="Helicase C-terminal" evidence="4">
    <location>
        <begin position="454"/>
        <end position="610"/>
    </location>
</feature>
<evidence type="ECO:0000313" key="6">
    <source>
        <dbReference type="Proteomes" id="UP000708148"/>
    </source>
</evidence>
<dbReference type="SMART" id="SM00487">
    <property type="entry name" value="DEXDc"/>
    <property type="match status" value="1"/>
</dbReference>
<dbReference type="OrthoDB" id="413460at2759"/>
<dbReference type="Gene3D" id="3.40.50.10810">
    <property type="entry name" value="Tandem AAA-ATPase domain"/>
    <property type="match status" value="1"/>
</dbReference>
<evidence type="ECO:0000259" key="4">
    <source>
        <dbReference type="PROSITE" id="PS51194"/>
    </source>
</evidence>
<keyword evidence="6" id="KW-1185">Reference proteome</keyword>
<dbReference type="GO" id="GO:0016787">
    <property type="term" value="F:hydrolase activity"/>
    <property type="evidence" value="ECO:0007669"/>
    <property type="project" value="UniProtKB-KW"/>
</dbReference>
<protein>
    <submittedName>
        <fullName evidence="5">Uncharacterized protein</fullName>
    </submittedName>
</protein>
<dbReference type="InterPro" id="IPR027417">
    <property type="entry name" value="P-loop_NTPase"/>
</dbReference>
<dbReference type="PANTHER" id="PTHR45629:SF7">
    <property type="entry name" value="DNA EXCISION REPAIR PROTEIN ERCC-6-RELATED"/>
    <property type="match status" value="1"/>
</dbReference>
<feature type="region of interest" description="Disordered" evidence="2">
    <location>
        <begin position="1"/>
        <end position="29"/>
    </location>
</feature>
<sequence>MQRDDCRRGADGSGGDARPCADEDGGSHGAGPDLVLGGGDFRLDYDCAQDLYDHQVEGIKWMWGLYERRQGGILADDMGLGKTRLCTSFLRGLFIGQRTRRVLIIVPKSLLSRWEEEVMHCDLQRRLFFFQGSDREFSLRRVARHGGLLLVTYDMARHNVGSLVNPPQHCVELADEQCFWDVVMMDEAHKVKNPRTETYLKLRSIPAGVRFLVSGTPIQNNLMEFHALMDLCCEGLLGDRAGFKNLYEKPITLGLDRNASEQQRASSARLAKQLRDKYSPYFLRREKNAVAIQKTYLGQTAAATQKTAVDETSERLGSKNDLIVWLKLQPMQRKIYELFLQSDAVKRALNKTASPLSAIDVLRKICLHFSLLSKRAAEVVIHGKQFYKDIWDDSDEEQDEEGDASETEEDAECCPSVCDGGPLGSVDLDNVNVEQQLIAAVKTMGWKASCKTVFVVQLLEQLWKRQHRVLVFSQSRKMLDILQAALKGRKWTFVRIDGTIASAVERQNIVNRFQNDASVFVCLLTTKVGGLGLNMTAADRAIVLDPSWNPCVDDQSVDRIYRIGQVHDVVAYRLMTCGTVEEKIYRRQVFKGGVWRTGLKGVKEGLQKGHFTQQELRDIFSITPEGFERSETCAQLRHLQHPQRSEELRPHIEELACMSGVKGITHHDLVFLKKENANPKPSERIQPIQSLAGDVSNLTKQIRRLSVQPDAVQQETRALKSTLKDKNSQLARIEGIINDSSLWASLPDQGAKMLEKKGRLEAEVAEIHNRLAELGACTATCCELDE</sequence>
<dbReference type="InterPro" id="IPR000330">
    <property type="entry name" value="SNF2_N"/>
</dbReference>
<evidence type="ECO:0000313" key="5">
    <source>
        <dbReference type="EMBL" id="CAD7698331.1"/>
    </source>
</evidence>
<dbReference type="InterPro" id="IPR050496">
    <property type="entry name" value="SNF2_RAD54_helicase_repair"/>
</dbReference>
<reference evidence="5" key="1">
    <citation type="submission" date="2020-12" db="EMBL/GenBank/DDBJ databases">
        <authorList>
            <person name="Iha C."/>
        </authorList>
    </citation>
    <scope>NUCLEOTIDE SEQUENCE</scope>
</reference>
<comment type="caution">
    <text evidence="5">The sequence shown here is derived from an EMBL/GenBank/DDBJ whole genome shotgun (WGS) entry which is preliminary data.</text>
</comment>
<feature type="region of interest" description="Disordered" evidence="2">
    <location>
        <begin position="393"/>
        <end position="413"/>
    </location>
</feature>
<keyword evidence="1" id="KW-0378">Hydrolase</keyword>
<dbReference type="EMBL" id="CAJHUC010000809">
    <property type="protein sequence ID" value="CAD7698331.1"/>
    <property type="molecule type" value="Genomic_DNA"/>
</dbReference>
<dbReference type="AlphaFoldDB" id="A0A8S1IWE3"/>
<dbReference type="PROSITE" id="PS51194">
    <property type="entry name" value="HELICASE_CTER"/>
    <property type="match status" value="1"/>
</dbReference>